<feature type="compositionally biased region" description="Acidic residues" evidence="2">
    <location>
        <begin position="35"/>
        <end position="66"/>
    </location>
</feature>
<dbReference type="AlphaFoldDB" id="A0A813KS61"/>
<dbReference type="GO" id="GO:0000387">
    <property type="term" value="P:spliceosomal snRNP assembly"/>
    <property type="evidence" value="ECO:0007669"/>
    <property type="project" value="InterPro"/>
</dbReference>
<dbReference type="PANTHER" id="PTHR12794">
    <property type="entry name" value="GEMIN2"/>
    <property type="match status" value="1"/>
</dbReference>
<dbReference type="Pfam" id="PF04938">
    <property type="entry name" value="SIP1"/>
    <property type="match status" value="1"/>
</dbReference>
<evidence type="ECO:0000313" key="3">
    <source>
        <dbReference type="EMBL" id="CAE8714527.1"/>
    </source>
</evidence>
<feature type="region of interest" description="Disordered" evidence="2">
    <location>
        <begin position="1"/>
        <end position="96"/>
    </location>
</feature>
<name>A0A813KS61_POLGL</name>
<protein>
    <submittedName>
        <fullName evidence="3">Uncharacterized protein</fullName>
    </submittedName>
</protein>
<reference evidence="3" key="1">
    <citation type="submission" date="2021-02" db="EMBL/GenBank/DDBJ databases">
        <authorList>
            <person name="Dougan E. K."/>
            <person name="Rhodes N."/>
            <person name="Thang M."/>
            <person name="Chan C."/>
        </authorList>
    </citation>
    <scope>NUCLEOTIDE SEQUENCE</scope>
</reference>
<comment type="similarity">
    <text evidence="1">Belongs to the gemin-2 family.</text>
</comment>
<accession>A0A813KS61</accession>
<evidence type="ECO:0000313" key="4">
    <source>
        <dbReference type="Proteomes" id="UP000626109"/>
    </source>
</evidence>
<feature type="region of interest" description="Disordered" evidence="2">
    <location>
        <begin position="247"/>
        <end position="272"/>
    </location>
</feature>
<organism evidence="3 4">
    <name type="scientific">Polarella glacialis</name>
    <name type="common">Dinoflagellate</name>
    <dbReference type="NCBI Taxonomy" id="89957"/>
    <lineage>
        <taxon>Eukaryota</taxon>
        <taxon>Sar</taxon>
        <taxon>Alveolata</taxon>
        <taxon>Dinophyceae</taxon>
        <taxon>Suessiales</taxon>
        <taxon>Suessiaceae</taxon>
        <taxon>Polarella</taxon>
    </lineage>
</organism>
<dbReference type="InterPro" id="IPR035426">
    <property type="entry name" value="Gemin2/Brr1"/>
</dbReference>
<proteinExistence type="inferred from homology"/>
<dbReference type="EMBL" id="CAJNNW010032650">
    <property type="protein sequence ID" value="CAE8714527.1"/>
    <property type="molecule type" value="Genomic_DNA"/>
</dbReference>
<feature type="compositionally biased region" description="Gly residues" evidence="2">
    <location>
        <begin position="1"/>
        <end position="12"/>
    </location>
</feature>
<dbReference type="GO" id="GO:0032797">
    <property type="term" value="C:SMN complex"/>
    <property type="evidence" value="ECO:0007669"/>
    <property type="project" value="TreeGrafter"/>
</dbReference>
<feature type="region of interest" description="Disordered" evidence="2">
    <location>
        <begin position="119"/>
        <end position="139"/>
    </location>
</feature>
<sequence length="388" mass="42864">MPPGGRGRGGGAVQSRSQRPQRPEEDEVACREDRDFDEEYTAVEGDEYAEVDEEYAEADEDEEDEEKADREQQILQEACLSVSGPPLPPSAEPPKDADEYLRQVQWERLHCPETVSVEIEESTLRKNKKRAGGGPLTGRGGGGGGLLALFIAPEVPEELRHNEDWADDVAEAFRAMRSLCGKAKEAAMSGNPSQLNYEEWRRHVDRDRPSFELLAAQDHVSVNHLVVVSVDRLQAVFDGFAAQSAEPGGGYATAGPTDDVKEDPQQPSSAGLDPERLDAIVEWGYASLAFVEEPLVDEMQHQLQRLRRACQRLLVLMHERGGTEMLSDGAFGMSPQELGAVRTRICLLLVLVVNLGARNLRFDVLCFCFGVFRLRFGTCVLKLTVLGT</sequence>
<dbReference type="Proteomes" id="UP000626109">
    <property type="component" value="Unassembled WGS sequence"/>
</dbReference>
<comment type="caution">
    <text evidence="3">The sequence shown here is derived from an EMBL/GenBank/DDBJ whole genome shotgun (WGS) entry which is preliminary data.</text>
</comment>
<dbReference type="GO" id="GO:0005634">
    <property type="term" value="C:nucleus"/>
    <property type="evidence" value="ECO:0007669"/>
    <property type="project" value="TreeGrafter"/>
</dbReference>
<dbReference type="Gene3D" id="1.20.58.1070">
    <property type="match status" value="1"/>
</dbReference>
<gene>
    <name evidence="3" type="ORF">PGLA2088_LOCUS38051</name>
</gene>
<evidence type="ECO:0000256" key="2">
    <source>
        <dbReference type="SAM" id="MobiDB-lite"/>
    </source>
</evidence>
<dbReference type="PANTHER" id="PTHR12794:SF0">
    <property type="entry name" value="GEM-ASSOCIATED PROTEIN 2"/>
    <property type="match status" value="1"/>
</dbReference>
<evidence type="ECO:0000256" key="1">
    <source>
        <dbReference type="ARBA" id="ARBA00025758"/>
    </source>
</evidence>